<name>A0ABT2Y5E8_9MOLU</name>
<dbReference type="InterPro" id="IPR037523">
    <property type="entry name" value="VOC_core"/>
</dbReference>
<dbReference type="InterPro" id="IPR052537">
    <property type="entry name" value="Extradiol_RC_dioxygenase"/>
</dbReference>
<dbReference type="PROSITE" id="PS51819">
    <property type="entry name" value="VOC"/>
    <property type="match status" value="2"/>
</dbReference>
<dbReference type="EMBL" id="JAOVQM010000002">
    <property type="protein sequence ID" value="MCV2231953.1"/>
    <property type="molecule type" value="Genomic_DNA"/>
</dbReference>
<dbReference type="Gene3D" id="3.10.180.10">
    <property type="entry name" value="2,3-Dihydroxybiphenyl 1,2-Dioxygenase, domain 1"/>
    <property type="match status" value="2"/>
</dbReference>
<reference evidence="2" key="1">
    <citation type="submission" date="2022-09" db="EMBL/GenBank/DDBJ databases">
        <title>Novel Mycoplasma species identified in domestic and wild animals.</title>
        <authorList>
            <person name="Volokhov D.V."/>
            <person name="Furtak V.A."/>
            <person name="Zagorodnyaya T.A."/>
        </authorList>
    </citation>
    <scope>NUCLEOTIDE SEQUENCE</scope>
    <source>
        <strain evidence="2">Oakley</strain>
    </source>
</reference>
<dbReference type="InterPro" id="IPR029068">
    <property type="entry name" value="Glyas_Bleomycin-R_OHBP_Dase"/>
</dbReference>
<accession>A0ABT2Y5E8</accession>
<sequence>MKPLLGIHHVTAMTSSAERIYEFFTFILGLRLVKKTVNQDDIQTYHLFFADDRGSAGTDMTFFDFKGQSKAIRGSNEISKTGFRVPNDDALEYFQKRFAHYQVDAEPIQTLFGKKILPFKDFDDQAYVLISDEHNTGVKAGIPWQQGPVPNEYAIYGLGPIFFRVNHLTWMNQVLTERLTFKQTQTEGSYTLYETGLGGNGGSVIVEHTPNLPQARQGFGGVHHVAFGVEDTTDIQAWITHLNQQQIMHSGLVDRFYFRSLYTRMYPGILFEFATEGPGFIDDEEPYETLGELLALPPKYRHLRNDITKMVRHIDTKRSDKRFKKEYTF</sequence>
<evidence type="ECO:0000313" key="2">
    <source>
        <dbReference type="EMBL" id="MCV2231953.1"/>
    </source>
</evidence>
<dbReference type="InterPro" id="IPR004360">
    <property type="entry name" value="Glyas_Fos-R_dOase_dom"/>
</dbReference>
<feature type="domain" description="VOC" evidence="1">
    <location>
        <begin position="6"/>
        <end position="132"/>
    </location>
</feature>
<evidence type="ECO:0000259" key="1">
    <source>
        <dbReference type="PROSITE" id="PS51819"/>
    </source>
</evidence>
<dbReference type="Proteomes" id="UP001177160">
    <property type="component" value="Unassembled WGS sequence"/>
</dbReference>
<feature type="domain" description="VOC" evidence="1">
    <location>
        <begin position="157"/>
        <end position="276"/>
    </location>
</feature>
<dbReference type="Pfam" id="PF00903">
    <property type="entry name" value="Glyoxalase"/>
    <property type="match status" value="1"/>
</dbReference>
<organism evidence="2 3">
    <name type="scientific">Paracholeplasma manati</name>
    <dbReference type="NCBI Taxonomy" id="591373"/>
    <lineage>
        <taxon>Bacteria</taxon>
        <taxon>Bacillati</taxon>
        <taxon>Mycoplasmatota</taxon>
        <taxon>Mollicutes</taxon>
        <taxon>Acholeplasmatales</taxon>
        <taxon>Acholeplasmataceae</taxon>
        <taxon>Paracholeplasma</taxon>
    </lineage>
</organism>
<keyword evidence="3" id="KW-1185">Reference proteome</keyword>
<protein>
    <submittedName>
        <fullName evidence="2">VOC family protein</fullName>
    </submittedName>
</protein>
<dbReference type="PANTHER" id="PTHR36110:SF3">
    <property type="entry name" value="VOC DOMAIN-CONTAINING PROTEIN"/>
    <property type="match status" value="1"/>
</dbReference>
<proteinExistence type="predicted"/>
<evidence type="ECO:0000313" key="3">
    <source>
        <dbReference type="Proteomes" id="UP001177160"/>
    </source>
</evidence>
<gene>
    <name evidence="2" type="ORF">N7548_03830</name>
</gene>
<dbReference type="PANTHER" id="PTHR36110">
    <property type="entry name" value="RING-CLEAVING DIOXYGENASE MHQE-RELATED"/>
    <property type="match status" value="1"/>
</dbReference>
<comment type="caution">
    <text evidence="2">The sequence shown here is derived from an EMBL/GenBank/DDBJ whole genome shotgun (WGS) entry which is preliminary data.</text>
</comment>
<dbReference type="SUPFAM" id="SSF54593">
    <property type="entry name" value="Glyoxalase/Bleomycin resistance protein/Dihydroxybiphenyl dioxygenase"/>
    <property type="match status" value="1"/>
</dbReference>